<dbReference type="AlphaFoldDB" id="A0A2C6KT26"/>
<dbReference type="RefSeq" id="XP_067922215.1">
    <property type="nucleotide sequence ID" value="XM_068065809.1"/>
</dbReference>
<organism evidence="2 3">
    <name type="scientific">Cystoisospora suis</name>
    <dbReference type="NCBI Taxonomy" id="483139"/>
    <lineage>
        <taxon>Eukaryota</taxon>
        <taxon>Sar</taxon>
        <taxon>Alveolata</taxon>
        <taxon>Apicomplexa</taxon>
        <taxon>Conoidasida</taxon>
        <taxon>Coccidia</taxon>
        <taxon>Eucoccidiorida</taxon>
        <taxon>Eimeriorina</taxon>
        <taxon>Sarcocystidae</taxon>
        <taxon>Cystoisospora</taxon>
    </lineage>
</organism>
<proteinExistence type="predicted"/>
<evidence type="ECO:0008006" key="4">
    <source>
        <dbReference type="Google" id="ProtNLM"/>
    </source>
</evidence>
<feature type="transmembrane region" description="Helical" evidence="1">
    <location>
        <begin position="51"/>
        <end position="72"/>
    </location>
</feature>
<name>A0A2C6KT26_9APIC</name>
<reference evidence="2 3" key="1">
    <citation type="journal article" date="2017" name="Int. J. Parasitol.">
        <title>The genome of the protozoan parasite Cystoisospora suis and a reverse vaccinology approach to identify vaccine candidates.</title>
        <authorList>
            <person name="Palmieri N."/>
            <person name="Shrestha A."/>
            <person name="Ruttkowski B."/>
            <person name="Beck T."/>
            <person name="Vogl C."/>
            <person name="Tomley F."/>
            <person name="Blake D.P."/>
            <person name="Joachim A."/>
        </authorList>
    </citation>
    <scope>NUCLEOTIDE SEQUENCE [LARGE SCALE GENOMIC DNA]</scope>
    <source>
        <strain evidence="2 3">Wien I</strain>
    </source>
</reference>
<gene>
    <name evidence="2" type="ORF">CSUI_005639</name>
</gene>
<evidence type="ECO:0000256" key="1">
    <source>
        <dbReference type="SAM" id="Phobius"/>
    </source>
</evidence>
<feature type="transmembrane region" description="Helical" evidence="1">
    <location>
        <begin position="15"/>
        <end position="39"/>
    </location>
</feature>
<keyword evidence="3" id="KW-1185">Reference proteome</keyword>
<accession>A0A2C6KT26</accession>
<keyword evidence="1" id="KW-1133">Transmembrane helix</keyword>
<evidence type="ECO:0000313" key="2">
    <source>
        <dbReference type="EMBL" id="PHJ20527.1"/>
    </source>
</evidence>
<dbReference type="Proteomes" id="UP000221165">
    <property type="component" value="Unassembled WGS sequence"/>
</dbReference>
<dbReference type="GeneID" id="94429020"/>
<dbReference type="EMBL" id="MIGC01002728">
    <property type="protein sequence ID" value="PHJ20527.1"/>
    <property type="molecule type" value="Genomic_DNA"/>
</dbReference>
<dbReference type="VEuPathDB" id="ToxoDB:CSUI_005639"/>
<protein>
    <recommendedName>
        <fullName evidence="4">Transmembrane protein</fullName>
    </recommendedName>
</protein>
<keyword evidence="1" id="KW-0472">Membrane</keyword>
<sequence length="80" mass="9064">MYRNRYIDVHTHEEMIGSFCLSISLSTYAALVNHGLLSFRWSEKNTDSNVFLSDFLLLLLFLPFSLSLSLSVSRCDGTGI</sequence>
<keyword evidence="1" id="KW-0812">Transmembrane</keyword>
<evidence type="ECO:0000313" key="3">
    <source>
        <dbReference type="Proteomes" id="UP000221165"/>
    </source>
</evidence>
<comment type="caution">
    <text evidence="2">The sequence shown here is derived from an EMBL/GenBank/DDBJ whole genome shotgun (WGS) entry which is preliminary data.</text>
</comment>